<organism evidence="2 3">
    <name type="scientific">Pilimelia columellifera subsp. columellifera</name>
    <dbReference type="NCBI Taxonomy" id="706583"/>
    <lineage>
        <taxon>Bacteria</taxon>
        <taxon>Bacillati</taxon>
        <taxon>Actinomycetota</taxon>
        <taxon>Actinomycetes</taxon>
        <taxon>Micromonosporales</taxon>
        <taxon>Micromonosporaceae</taxon>
        <taxon>Pilimelia</taxon>
    </lineage>
</organism>
<protein>
    <submittedName>
        <fullName evidence="2">Sugar nucleotide-binding protein</fullName>
    </submittedName>
</protein>
<dbReference type="PANTHER" id="PTHR43242">
    <property type="entry name" value="NAD(P)-BINDING ROSSMANN-FOLD SUPERFAMILY PROTEIN"/>
    <property type="match status" value="1"/>
</dbReference>
<dbReference type="InterPro" id="IPR036291">
    <property type="entry name" value="NAD(P)-bd_dom_sf"/>
</dbReference>
<reference evidence="2 3" key="1">
    <citation type="journal article" date="2019" name="Int. J. Syst. Evol. Microbiol.">
        <title>The Global Catalogue of Microorganisms (GCM) 10K type strain sequencing project: providing services to taxonomists for standard genome sequencing and annotation.</title>
        <authorList>
            <consortium name="The Broad Institute Genomics Platform"/>
            <consortium name="The Broad Institute Genome Sequencing Center for Infectious Disease"/>
            <person name="Wu L."/>
            <person name="Ma J."/>
        </authorList>
    </citation>
    <scope>NUCLEOTIDE SEQUENCE [LARGE SCALE GENOMIC DNA]</scope>
    <source>
        <strain evidence="2 3">JCM 3367</strain>
    </source>
</reference>
<sequence length="263" mass="27262">MLVTGATGYLGGHVVSRAMAAGWQVVSSARSGGERVDIRDRGAVLALLRRLRPDAVVHTAVGRERQDWATTADGAANVAVAAVGCRLAHVSSDAVFSGRDVEYAESALPDPVNRYGAAKAAAETAVRAVLPEAVIVRTSLLLGDGNGQHERLTHDLITGRLAGALYTDQIRCPAHVGDVAAALVELAAGDHHGVVNVAGPEAISRYDLGVLVARRDGLDAGALPSATLAESAEPRPADVRLRLDLASNIIRTPLRGAGEFLAV</sequence>
<dbReference type="Gene3D" id="3.40.50.720">
    <property type="entry name" value="NAD(P)-binding Rossmann-like Domain"/>
    <property type="match status" value="1"/>
</dbReference>
<gene>
    <name evidence="2" type="ORF">GCM10010201_09690</name>
</gene>
<accession>A0ABN3N7P8</accession>
<proteinExistence type="predicted"/>
<comment type="caution">
    <text evidence="2">The sequence shown here is derived from an EMBL/GenBank/DDBJ whole genome shotgun (WGS) entry which is preliminary data.</text>
</comment>
<evidence type="ECO:0000259" key="1">
    <source>
        <dbReference type="Pfam" id="PF04321"/>
    </source>
</evidence>
<keyword evidence="3" id="KW-1185">Reference proteome</keyword>
<feature type="domain" description="RmlD-like substrate binding" evidence="1">
    <location>
        <begin position="2"/>
        <end position="249"/>
    </location>
</feature>
<evidence type="ECO:0000313" key="2">
    <source>
        <dbReference type="EMBL" id="GAA2515391.1"/>
    </source>
</evidence>
<dbReference type="EMBL" id="BAAARY010000003">
    <property type="protein sequence ID" value="GAA2515391.1"/>
    <property type="molecule type" value="Genomic_DNA"/>
</dbReference>
<evidence type="ECO:0000313" key="3">
    <source>
        <dbReference type="Proteomes" id="UP001499978"/>
    </source>
</evidence>
<dbReference type="InterPro" id="IPR029903">
    <property type="entry name" value="RmlD-like-bd"/>
</dbReference>
<name>A0ABN3N7P8_9ACTN</name>
<dbReference type="PANTHER" id="PTHR43242:SF1">
    <property type="entry name" value="NAD(P)-BINDING ROSSMANN-FOLD SUPERFAMILY PROTEIN"/>
    <property type="match status" value="1"/>
</dbReference>
<dbReference type="SUPFAM" id="SSF51735">
    <property type="entry name" value="NAD(P)-binding Rossmann-fold domains"/>
    <property type="match status" value="1"/>
</dbReference>
<dbReference type="Proteomes" id="UP001499978">
    <property type="component" value="Unassembled WGS sequence"/>
</dbReference>
<dbReference type="Pfam" id="PF04321">
    <property type="entry name" value="RmlD_sub_bind"/>
    <property type="match status" value="1"/>
</dbReference>